<dbReference type="Proteomes" id="UP001059824">
    <property type="component" value="Chromosome"/>
</dbReference>
<organism evidence="1 2">
    <name type="scientific">Candidatus Mycosynbacter amalyticus</name>
    <dbReference type="NCBI Taxonomy" id="2665156"/>
    <lineage>
        <taxon>Bacteria</taxon>
        <taxon>Candidatus Saccharimonadota</taxon>
        <taxon>Candidatus Saccharimonadota incertae sedis</taxon>
        <taxon>Candidatus Mycosynbacter</taxon>
    </lineage>
</organism>
<sequence length="293" mass="33354">MDTLIPDNYPAGTIVKIGKKRIALDGKEVLLLHLLAEHKFLSTQQVAKFIHTPTRLFKSSVRNVTLRLNKLHGMNLIALQPGRVGGVYHGAEPNIWHLAKLGHDTLEKLRRIETNESKKPFKAPTFTFAAHRMAINDTKLILKHIADKHEQVQLKDAVIEEKSWRYYTNRAGVATSLRPDMYAVTTRGQLEHHWFIEVDCNTEAPVRIIAKCNMYLDYLICTQDSQDGWCCGQFPAVLWVVPTIKRRESLKRHIAENFPDFAVGQPFIVITPQELPSLVAEGKLGKLTEVTYE</sequence>
<dbReference type="InterPro" id="IPR025855">
    <property type="entry name" value="Replic_Relax"/>
</dbReference>
<keyword evidence="2" id="KW-1185">Reference proteome</keyword>
<dbReference type="RefSeq" id="WP_260762464.1">
    <property type="nucleotide sequence ID" value="NZ_CP045921.1"/>
</dbReference>
<name>A0A857MNP7_9BACT</name>
<dbReference type="Pfam" id="PF13814">
    <property type="entry name" value="Replic_Relax"/>
    <property type="match status" value="1"/>
</dbReference>
<dbReference type="EMBL" id="CP045921">
    <property type="protein sequence ID" value="QHN42879.1"/>
    <property type="molecule type" value="Genomic_DNA"/>
</dbReference>
<evidence type="ECO:0008006" key="3">
    <source>
        <dbReference type="Google" id="ProtNLM"/>
    </source>
</evidence>
<evidence type="ECO:0000313" key="2">
    <source>
        <dbReference type="Proteomes" id="UP001059824"/>
    </source>
</evidence>
<dbReference type="KEGG" id="mama:GII36_03370"/>
<accession>A0A857MNP7</accession>
<dbReference type="AlphaFoldDB" id="A0A857MNP7"/>
<reference evidence="1" key="1">
    <citation type="journal article" date="2021" name="Nat. Microbiol.">
        <title>Cocultivation of an ultrasmall environmental parasitic bacterium with lytic ability against bacteria associated with wastewater foams.</title>
        <authorList>
            <person name="Batinovic S."/>
            <person name="Rose J.J.A."/>
            <person name="Ratcliffe J."/>
            <person name="Seviour R.J."/>
            <person name="Petrovski S."/>
        </authorList>
    </citation>
    <scope>NUCLEOTIDE SEQUENCE</scope>
    <source>
        <strain evidence="1">JR1</strain>
    </source>
</reference>
<evidence type="ECO:0000313" key="1">
    <source>
        <dbReference type="EMBL" id="QHN42879.1"/>
    </source>
</evidence>
<protein>
    <recommendedName>
        <fullName evidence="3">Replication-relaxation</fullName>
    </recommendedName>
</protein>
<proteinExistence type="predicted"/>
<gene>
    <name evidence="1" type="ORF">GII36_03370</name>
</gene>